<organism evidence="2 3">
    <name type="scientific">Eremothecium cymbalariae (strain CBS 270.75 / DBVPG 7215 / KCTC 17166 / NRRL Y-17582)</name>
    <name type="common">Yeast</name>
    <dbReference type="NCBI Taxonomy" id="931890"/>
    <lineage>
        <taxon>Eukaryota</taxon>
        <taxon>Fungi</taxon>
        <taxon>Dikarya</taxon>
        <taxon>Ascomycota</taxon>
        <taxon>Saccharomycotina</taxon>
        <taxon>Saccharomycetes</taxon>
        <taxon>Saccharomycetales</taxon>
        <taxon>Saccharomycetaceae</taxon>
        <taxon>Eremothecium</taxon>
    </lineage>
</organism>
<dbReference type="Gene3D" id="2.60.120.650">
    <property type="entry name" value="Cupin"/>
    <property type="match status" value="1"/>
</dbReference>
<dbReference type="PANTHER" id="PTHR12480:SF21">
    <property type="entry name" value="JMJC DOMAIN-CONTAINING PROTEIN 8"/>
    <property type="match status" value="1"/>
</dbReference>
<dbReference type="InterPro" id="IPR003347">
    <property type="entry name" value="JmjC_dom"/>
</dbReference>
<protein>
    <recommendedName>
        <fullName evidence="1">JmjC domain-containing protein</fullName>
    </recommendedName>
</protein>
<keyword evidence="3" id="KW-1185">Reference proteome</keyword>
<feature type="domain" description="JmjC" evidence="1">
    <location>
        <begin position="280"/>
        <end position="447"/>
    </location>
</feature>
<dbReference type="STRING" id="931890.G8JN57"/>
<dbReference type="GO" id="GO:0000987">
    <property type="term" value="F:cis-regulatory region sequence-specific DNA binding"/>
    <property type="evidence" value="ECO:0007669"/>
    <property type="project" value="TreeGrafter"/>
</dbReference>
<dbReference type="OrthoDB" id="424465at2759"/>
<proteinExistence type="predicted"/>
<dbReference type="SUPFAM" id="SSF81383">
    <property type="entry name" value="F-box domain"/>
    <property type="match status" value="1"/>
</dbReference>
<dbReference type="GeneID" id="11469662"/>
<dbReference type="GO" id="GO:0005634">
    <property type="term" value="C:nucleus"/>
    <property type="evidence" value="ECO:0007669"/>
    <property type="project" value="TreeGrafter"/>
</dbReference>
<dbReference type="AlphaFoldDB" id="G8JN57"/>
<dbReference type="EMBL" id="CP002497">
    <property type="protein sequence ID" value="AET37521.1"/>
    <property type="molecule type" value="Genomic_DNA"/>
</dbReference>
<reference evidence="3" key="1">
    <citation type="journal article" date="2012" name="G3 (Bethesda)">
        <title>Pichia sorbitophila, an interspecies yeast hybrid reveals early steps of genome resolution following polyploidization.</title>
        <authorList>
            <person name="Leh Louis V."/>
            <person name="Despons L."/>
            <person name="Friedrich A."/>
            <person name="Martin T."/>
            <person name="Durrens P."/>
            <person name="Casaregola S."/>
            <person name="Neuveglise C."/>
            <person name="Fairhead C."/>
            <person name="Marck C."/>
            <person name="Cruz J.A."/>
            <person name="Straub M.L."/>
            <person name="Kugler V."/>
            <person name="Sacerdot C."/>
            <person name="Uzunov Z."/>
            <person name="Thierry A."/>
            <person name="Weiss S."/>
            <person name="Bleykasten C."/>
            <person name="De Montigny J."/>
            <person name="Jacques N."/>
            <person name="Jung P."/>
            <person name="Lemaire M."/>
            <person name="Mallet S."/>
            <person name="Morel G."/>
            <person name="Richard G.F."/>
            <person name="Sarkar A."/>
            <person name="Savel G."/>
            <person name="Schacherer J."/>
            <person name="Seret M.L."/>
            <person name="Talla E."/>
            <person name="Samson G."/>
            <person name="Jubin C."/>
            <person name="Poulain J."/>
            <person name="Vacherie B."/>
            <person name="Barbe V."/>
            <person name="Pelletier E."/>
            <person name="Sherman D.J."/>
            <person name="Westhof E."/>
            <person name="Weissenbach J."/>
            <person name="Baret P.V."/>
            <person name="Wincker P."/>
            <person name="Gaillardin C."/>
            <person name="Dujon B."/>
            <person name="Souciet J.L."/>
        </authorList>
    </citation>
    <scope>NUCLEOTIDE SEQUENCE [LARGE SCALE GENOMIC DNA]</scope>
    <source>
        <strain evidence="3">CBS 270.75 / DBVPG 7215 / KCTC 17166 / NRRL Y-17582</strain>
    </source>
</reference>
<dbReference type="SMART" id="SM00558">
    <property type="entry name" value="JmjC"/>
    <property type="match status" value="1"/>
</dbReference>
<accession>G8JN57</accession>
<name>G8JN57_ERECY</name>
<dbReference type="eggNOG" id="KOG2130">
    <property type="taxonomic scope" value="Eukaryota"/>
</dbReference>
<dbReference type="RefSeq" id="XP_003644338.1">
    <property type="nucleotide sequence ID" value="XM_003644290.1"/>
</dbReference>
<evidence type="ECO:0000313" key="3">
    <source>
        <dbReference type="Proteomes" id="UP000006790"/>
    </source>
</evidence>
<evidence type="ECO:0000313" key="2">
    <source>
        <dbReference type="EMBL" id="AET37521.1"/>
    </source>
</evidence>
<dbReference type="SUPFAM" id="SSF51197">
    <property type="entry name" value="Clavaminate synthase-like"/>
    <property type="match status" value="1"/>
</dbReference>
<dbReference type="Proteomes" id="UP000006790">
    <property type="component" value="Chromosome 1"/>
</dbReference>
<dbReference type="KEGG" id="erc:Ecym_1282"/>
<dbReference type="HOGENOM" id="CLU_016785_1_2_1"/>
<dbReference type="PROSITE" id="PS51184">
    <property type="entry name" value="JMJC"/>
    <property type="match status" value="1"/>
</dbReference>
<dbReference type="PANTHER" id="PTHR12480">
    <property type="entry name" value="ARGININE DEMETHYLASE AND LYSYL-HYDROXYLASE JMJD"/>
    <property type="match status" value="1"/>
</dbReference>
<dbReference type="Pfam" id="PF02373">
    <property type="entry name" value="JmjC"/>
    <property type="match status" value="1"/>
</dbReference>
<dbReference type="InParanoid" id="G8JN57"/>
<sequence>MNQDIKRTRKIPNYRVNTFMSAPAHPLGIKPSGNALLQGLDTKKDKELRKKYLGKLAEFPEELLVELLSYVSEPKDMQNLGCASRMLYAYTYEEEIWRKFYTREFSRLEREQGISNKDSQIYPYNCKKWRGSWRRTVLKLEEEQEVCLQCNDILFSDILYRPYQCSHIDYQNLFRKIIDFEKGSFDLGYNMNQEFGIDRFENSDFAWDKFKNEYINKPFILQSKKEPNRWPSWDLEYLVSKYPQVSFRQEAVKWELSLYADYCHKNNDESPLYLFDCNSEAMSQIKDKYQPPEIFCNDYFTLFQQDGINCRPDHRWLIVGPTRSGSTFHKDPNHTSAWNTTLSGMKLWVMLPPDVKPPGVSTDEAEEEVTCPVGIAEWILSGYYNDSVKLAQQGQCKIAVTFPGECLYVPAGWWHTVINLTDSVALTENFVPEPILPKVLNFFKNKKNQISGFHLKDLATSIEMFLRNNNECNNECNRLELFVKFLNTREQSNLDNEDCGVLNTLQFDPPIYEFFLELISKSEYRDKLPEAIEKLVIMEDEEARKKELSLAREHVRRSATWNKLTEQSNELFSFGFGDSN</sequence>
<gene>
    <name evidence="2" type="ordered locus">Ecym_1282</name>
</gene>
<dbReference type="OMA" id="WPAYKNW"/>
<dbReference type="InterPro" id="IPR036047">
    <property type="entry name" value="F-box-like_dom_sf"/>
</dbReference>
<dbReference type="InterPro" id="IPR050910">
    <property type="entry name" value="JMJD6_ArgDemeth/LysHydrox"/>
</dbReference>
<evidence type="ECO:0000259" key="1">
    <source>
        <dbReference type="PROSITE" id="PS51184"/>
    </source>
</evidence>